<sequence length="195" mass="20916">MTATKPTLRDKAYMSPMFSVDTCVPKEVGESVVVSRTHCSSHLKDTHHPDGFTTNTIPEVVALPAVVNEFVTNSNGSHFVERGVAIESSIGHESASLIVVPNVSLEHDANVEPSVGHESASHIILPNVIPGSHSPNPAVNKDLTTYLSNQLARSDEVNRAESSSSAHITSRYACVVSQPVQCGDVPRANTYSSWM</sequence>
<keyword evidence="2" id="KW-1185">Reference proteome</keyword>
<accession>A0ABR2NLL7</accession>
<dbReference type="EMBL" id="JBBPBN010000125">
    <property type="protein sequence ID" value="KAK8977060.1"/>
    <property type="molecule type" value="Genomic_DNA"/>
</dbReference>
<comment type="caution">
    <text evidence="1">The sequence shown here is derived from an EMBL/GenBank/DDBJ whole genome shotgun (WGS) entry which is preliminary data.</text>
</comment>
<evidence type="ECO:0000313" key="2">
    <source>
        <dbReference type="Proteomes" id="UP001396334"/>
    </source>
</evidence>
<name>A0ABR2NLL7_9ROSI</name>
<proteinExistence type="predicted"/>
<evidence type="ECO:0000313" key="1">
    <source>
        <dbReference type="EMBL" id="KAK8977060.1"/>
    </source>
</evidence>
<protein>
    <submittedName>
        <fullName evidence="1">Uncharacterized protein</fullName>
    </submittedName>
</protein>
<gene>
    <name evidence="1" type="ORF">V6N11_019728</name>
</gene>
<reference evidence="1 2" key="1">
    <citation type="journal article" date="2024" name="G3 (Bethesda)">
        <title>Genome assembly of Hibiscus sabdariffa L. provides insights into metabolisms of medicinal natural products.</title>
        <authorList>
            <person name="Kim T."/>
        </authorList>
    </citation>
    <scope>NUCLEOTIDE SEQUENCE [LARGE SCALE GENOMIC DNA]</scope>
    <source>
        <strain evidence="1">TK-2024</strain>
        <tissue evidence="1">Old leaves</tissue>
    </source>
</reference>
<organism evidence="1 2">
    <name type="scientific">Hibiscus sabdariffa</name>
    <name type="common">roselle</name>
    <dbReference type="NCBI Taxonomy" id="183260"/>
    <lineage>
        <taxon>Eukaryota</taxon>
        <taxon>Viridiplantae</taxon>
        <taxon>Streptophyta</taxon>
        <taxon>Embryophyta</taxon>
        <taxon>Tracheophyta</taxon>
        <taxon>Spermatophyta</taxon>
        <taxon>Magnoliopsida</taxon>
        <taxon>eudicotyledons</taxon>
        <taxon>Gunneridae</taxon>
        <taxon>Pentapetalae</taxon>
        <taxon>rosids</taxon>
        <taxon>malvids</taxon>
        <taxon>Malvales</taxon>
        <taxon>Malvaceae</taxon>
        <taxon>Malvoideae</taxon>
        <taxon>Hibiscus</taxon>
    </lineage>
</organism>
<dbReference type="Proteomes" id="UP001396334">
    <property type="component" value="Unassembled WGS sequence"/>
</dbReference>